<evidence type="ECO:0000256" key="3">
    <source>
        <dbReference type="ARBA" id="ARBA00022475"/>
    </source>
</evidence>
<proteinExistence type="predicted"/>
<keyword evidence="10" id="KW-1185">Reference proteome</keyword>
<gene>
    <name evidence="9" type="ORF">E2F48_13685</name>
</gene>
<dbReference type="PANTHER" id="PTHR23517">
    <property type="entry name" value="RESISTANCE PROTEIN MDTM, PUTATIVE-RELATED-RELATED"/>
    <property type="match status" value="1"/>
</dbReference>
<sequence>MPRLQAPSTSSFAGLTVVFAAFFFAAGAPTPLLSLRQQEWGFSASSLSIAFAVYALGLLVALLVGGSLSDHVGRRPVMLAALYGEIVSMLVFLLAPTITWVIVARALQGLATGVATSAFNAAINEHAPANLKKLAGGLATASVAGGLGIGALVTGAAVQFTPDANRLIFTILAGVMVAGVIFLSFTSETAAKRPGALRSLRPRLVLPASIRTDFFAGVPVLIAGWMFPAFFLGLSPVVLRVHFGLDGGLVGGFTASVGPFAAAVSSFIFAKQPARRSMVTGMILVFIGVVLVLTGINERWLPAIWIGAVFGGSGFGASFGGQFRLIAPRIQPHQRAGVFSGVYTAAYLAFSIPVIIVGQLAPLAGLVTTVQFYALTIMAFAVLSILLQAQRLRKDIRLQPSAANSPA</sequence>
<evidence type="ECO:0000256" key="5">
    <source>
        <dbReference type="ARBA" id="ARBA00022989"/>
    </source>
</evidence>
<accession>A0A4R5TUV3</accession>
<dbReference type="InterPro" id="IPR011701">
    <property type="entry name" value="MFS"/>
</dbReference>
<keyword evidence="5 7" id="KW-1133">Transmembrane helix</keyword>
<feature type="transmembrane region" description="Helical" evidence="7">
    <location>
        <begin position="277"/>
        <end position="296"/>
    </location>
</feature>
<feature type="transmembrane region" description="Helical" evidence="7">
    <location>
        <begin position="204"/>
        <end position="227"/>
    </location>
</feature>
<evidence type="ECO:0000256" key="4">
    <source>
        <dbReference type="ARBA" id="ARBA00022692"/>
    </source>
</evidence>
<feature type="transmembrane region" description="Helical" evidence="7">
    <location>
        <begin position="338"/>
        <end position="357"/>
    </location>
</feature>
<organism evidence="9 10">
    <name type="scientific">Arthrobacter crusticola</name>
    <dbReference type="NCBI Taxonomy" id="2547960"/>
    <lineage>
        <taxon>Bacteria</taxon>
        <taxon>Bacillati</taxon>
        <taxon>Actinomycetota</taxon>
        <taxon>Actinomycetes</taxon>
        <taxon>Micrococcales</taxon>
        <taxon>Micrococcaceae</taxon>
        <taxon>Arthrobacter</taxon>
    </lineage>
</organism>
<dbReference type="SUPFAM" id="SSF103473">
    <property type="entry name" value="MFS general substrate transporter"/>
    <property type="match status" value="1"/>
</dbReference>
<reference evidence="9 10" key="1">
    <citation type="submission" date="2019-03" db="EMBL/GenBank/DDBJ databases">
        <title>Arthrobacter sp. nov., an bacterium isolated from biocrust in Mu Us Desert.</title>
        <authorList>
            <person name="Lixiong L."/>
        </authorList>
    </citation>
    <scope>NUCLEOTIDE SEQUENCE [LARGE SCALE GENOMIC DNA]</scope>
    <source>
        <strain evidence="9 10">SLN-3</strain>
    </source>
</reference>
<comment type="caution">
    <text evidence="9">The sequence shown here is derived from an EMBL/GenBank/DDBJ whole genome shotgun (WGS) entry which is preliminary data.</text>
</comment>
<dbReference type="GO" id="GO:0005886">
    <property type="term" value="C:plasma membrane"/>
    <property type="evidence" value="ECO:0007669"/>
    <property type="project" value="UniProtKB-SubCell"/>
</dbReference>
<dbReference type="InterPro" id="IPR020846">
    <property type="entry name" value="MFS_dom"/>
</dbReference>
<feature type="transmembrane region" description="Helical" evidence="7">
    <location>
        <begin position="164"/>
        <end position="183"/>
    </location>
</feature>
<evidence type="ECO:0000259" key="8">
    <source>
        <dbReference type="PROSITE" id="PS50850"/>
    </source>
</evidence>
<feature type="transmembrane region" description="Helical" evidence="7">
    <location>
        <begin position="135"/>
        <end position="158"/>
    </location>
</feature>
<dbReference type="Pfam" id="PF07690">
    <property type="entry name" value="MFS_1"/>
    <property type="match status" value="1"/>
</dbReference>
<dbReference type="InterPro" id="IPR050171">
    <property type="entry name" value="MFS_Transporters"/>
</dbReference>
<keyword evidence="4 7" id="KW-0812">Transmembrane</keyword>
<dbReference type="PANTHER" id="PTHR23517:SF13">
    <property type="entry name" value="MAJOR FACILITATOR SUPERFAMILY MFS_1"/>
    <property type="match status" value="1"/>
</dbReference>
<dbReference type="GO" id="GO:0022857">
    <property type="term" value="F:transmembrane transporter activity"/>
    <property type="evidence" value="ECO:0007669"/>
    <property type="project" value="InterPro"/>
</dbReference>
<keyword evidence="3" id="KW-1003">Cell membrane</keyword>
<dbReference type="Gene3D" id="1.20.1250.20">
    <property type="entry name" value="MFS general substrate transporter like domains"/>
    <property type="match status" value="1"/>
</dbReference>
<feature type="transmembrane region" description="Helical" evidence="7">
    <location>
        <begin position="247"/>
        <end position="270"/>
    </location>
</feature>
<evidence type="ECO:0000256" key="1">
    <source>
        <dbReference type="ARBA" id="ARBA00004651"/>
    </source>
</evidence>
<evidence type="ECO:0000256" key="2">
    <source>
        <dbReference type="ARBA" id="ARBA00022448"/>
    </source>
</evidence>
<dbReference type="AlphaFoldDB" id="A0A4R5TUV3"/>
<feature type="domain" description="Major facilitator superfamily (MFS) profile" evidence="8">
    <location>
        <begin position="1"/>
        <end position="391"/>
    </location>
</feature>
<evidence type="ECO:0000313" key="9">
    <source>
        <dbReference type="EMBL" id="TDK24843.1"/>
    </source>
</evidence>
<dbReference type="OrthoDB" id="3177957at2"/>
<feature type="transmembrane region" description="Helical" evidence="7">
    <location>
        <begin position="77"/>
        <end position="96"/>
    </location>
</feature>
<dbReference type="EMBL" id="SMTK01000004">
    <property type="protein sequence ID" value="TDK24843.1"/>
    <property type="molecule type" value="Genomic_DNA"/>
</dbReference>
<evidence type="ECO:0000256" key="6">
    <source>
        <dbReference type="ARBA" id="ARBA00023136"/>
    </source>
</evidence>
<dbReference type="RefSeq" id="WP_133404506.1">
    <property type="nucleotide sequence ID" value="NZ_SMTK01000004.1"/>
</dbReference>
<evidence type="ECO:0000313" key="10">
    <source>
        <dbReference type="Proteomes" id="UP000295411"/>
    </source>
</evidence>
<keyword evidence="2" id="KW-0813">Transport</keyword>
<dbReference type="Proteomes" id="UP000295411">
    <property type="component" value="Unassembled WGS sequence"/>
</dbReference>
<feature type="transmembrane region" description="Helical" evidence="7">
    <location>
        <begin position="363"/>
        <end position="387"/>
    </location>
</feature>
<feature type="transmembrane region" description="Helical" evidence="7">
    <location>
        <begin position="302"/>
        <end position="326"/>
    </location>
</feature>
<feature type="transmembrane region" description="Helical" evidence="7">
    <location>
        <begin position="43"/>
        <end position="65"/>
    </location>
</feature>
<feature type="transmembrane region" description="Helical" evidence="7">
    <location>
        <begin position="102"/>
        <end position="123"/>
    </location>
</feature>
<evidence type="ECO:0000256" key="7">
    <source>
        <dbReference type="SAM" id="Phobius"/>
    </source>
</evidence>
<dbReference type="PROSITE" id="PS50850">
    <property type="entry name" value="MFS"/>
    <property type="match status" value="1"/>
</dbReference>
<protein>
    <submittedName>
        <fullName evidence="9">MFS transporter</fullName>
    </submittedName>
</protein>
<dbReference type="InterPro" id="IPR036259">
    <property type="entry name" value="MFS_trans_sf"/>
</dbReference>
<keyword evidence="6 7" id="KW-0472">Membrane</keyword>
<comment type="subcellular location">
    <subcellularLocation>
        <location evidence="1">Cell membrane</location>
        <topology evidence="1">Multi-pass membrane protein</topology>
    </subcellularLocation>
</comment>
<name>A0A4R5TUV3_9MICC</name>